<name>A0A1N6TVC4_9GAMM</name>
<dbReference type="EMBL" id="FTLW01000003">
    <property type="protein sequence ID" value="SIQ57264.1"/>
    <property type="molecule type" value="Genomic_DNA"/>
</dbReference>
<feature type="domain" description="TPM" evidence="1">
    <location>
        <begin position="14"/>
        <end position="136"/>
    </location>
</feature>
<evidence type="ECO:0000313" key="3">
    <source>
        <dbReference type="Proteomes" id="UP000241788"/>
    </source>
</evidence>
<evidence type="ECO:0000313" key="2">
    <source>
        <dbReference type="EMBL" id="SIQ57264.1"/>
    </source>
</evidence>
<organism evidence="2 3">
    <name type="scientific">Solilutibacter tolerans</name>
    <dbReference type="NCBI Taxonomy" id="1604334"/>
    <lineage>
        <taxon>Bacteria</taxon>
        <taxon>Pseudomonadati</taxon>
        <taxon>Pseudomonadota</taxon>
        <taxon>Gammaproteobacteria</taxon>
        <taxon>Lysobacterales</taxon>
        <taxon>Lysobacteraceae</taxon>
        <taxon>Solilutibacter</taxon>
    </lineage>
</organism>
<dbReference type="PANTHER" id="PTHR30373:SF8">
    <property type="entry name" value="BLL7265 PROTEIN"/>
    <property type="match status" value="1"/>
</dbReference>
<dbReference type="InterPro" id="IPR007621">
    <property type="entry name" value="TPM_dom"/>
</dbReference>
<keyword evidence="3" id="KW-1185">Reference proteome</keyword>
<dbReference type="Gene3D" id="3.10.310.50">
    <property type="match status" value="1"/>
</dbReference>
<dbReference type="Proteomes" id="UP000241788">
    <property type="component" value="Unassembled WGS sequence"/>
</dbReference>
<dbReference type="Pfam" id="PF04536">
    <property type="entry name" value="TPM_phosphatase"/>
    <property type="match status" value="1"/>
</dbReference>
<dbReference type="STRING" id="1604334.SAMN05421546_1477"/>
<gene>
    <name evidence="2" type="ORF">SAMN05421546_1477</name>
</gene>
<dbReference type="AlphaFoldDB" id="A0A1N6TVC4"/>
<protein>
    <submittedName>
        <fullName evidence="2">TLP18.3, Psb32 and MOLO-1 founding protein of phosphatase</fullName>
    </submittedName>
</protein>
<reference evidence="3" key="1">
    <citation type="submission" date="2017-01" db="EMBL/GenBank/DDBJ databases">
        <authorList>
            <person name="Varghese N."/>
            <person name="Submissions S."/>
        </authorList>
    </citation>
    <scope>NUCLEOTIDE SEQUENCE [LARGE SCALE GENOMIC DNA]</scope>
    <source>
        <strain evidence="3">UM1</strain>
    </source>
</reference>
<dbReference type="OrthoDB" id="5683663at2"/>
<evidence type="ECO:0000259" key="1">
    <source>
        <dbReference type="Pfam" id="PF04536"/>
    </source>
</evidence>
<dbReference type="RefSeq" id="WP_076586817.1">
    <property type="nucleotide sequence ID" value="NZ_FTLW01000003.1"/>
</dbReference>
<dbReference type="PANTHER" id="PTHR30373">
    <property type="entry name" value="UPF0603 PROTEIN YGCG"/>
    <property type="match status" value="1"/>
</dbReference>
<sequence>MRILKHLFAPSAKGTFPTDSLKRIHDAIADDERRHRGEICFAVESALHWRDVWNRVDSRQRAEAAFAQLRVWDTEANNGVLVYLLLADHRIEIVADRGLHELVSAEQWRGICQLMEERMKAGEPEDAVMRGVTEIGSLLATHFPQIEGEIDHDELPNAPVILR</sequence>
<accession>A0A1N6TVC4</accession>
<proteinExistence type="predicted"/>